<accession>A0ACB8SZP1</accession>
<feature type="non-terminal residue" evidence="1">
    <location>
        <position position="151"/>
    </location>
</feature>
<protein>
    <submittedName>
        <fullName evidence="1">Uncharacterized protein</fullName>
    </submittedName>
</protein>
<name>A0ACB8SZP1_9AGAM</name>
<organism evidence="1 2">
    <name type="scientific">Artomyces pyxidatus</name>
    <dbReference type="NCBI Taxonomy" id="48021"/>
    <lineage>
        <taxon>Eukaryota</taxon>
        <taxon>Fungi</taxon>
        <taxon>Dikarya</taxon>
        <taxon>Basidiomycota</taxon>
        <taxon>Agaricomycotina</taxon>
        <taxon>Agaricomycetes</taxon>
        <taxon>Russulales</taxon>
        <taxon>Auriscalpiaceae</taxon>
        <taxon>Artomyces</taxon>
    </lineage>
</organism>
<dbReference type="EMBL" id="MU277213">
    <property type="protein sequence ID" value="KAI0061321.1"/>
    <property type="molecule type" value="Genomic_DNA"/>
</dbReference>
<evidence type="ECO:0000313" key="2">
    <source>
        <dbReference type="Proteomes" id="UP000814140"/>
    </source>
</evidence>
<reference evidence="1" key="2">
    <citation type="journal article" date="2022" name="New Phytol.">
        <title>Evolutionary transition to the ectomycorrhizal habit in the genomes of a hyperdiverse lineage of mushroom-forming fungi.</title>
        <authorList>
            <person name="Looney B."/>
            <person name="Miyauchi S."/>
            <person name="Morin E."/>
            <person name="Drula E."/>
            <person name="Courty P.E."/>
            <person name="Kohler A."/>
            <person name="Kuo A."/>
            <person name="LaButti K."/>
            <person name="Pangilinan J."/>
            <person name="Lipzen A."/>
            <person name="Riley R."/>
            <person name="Andreopoulos W."/>
            <person name="He G."/>
            <person name="Johnson J."/>
            <person name="Nolan M."/>
            <person name="Tritt A."/>
            <person name="Barry K.W."/>
            <person name="Grigoriev I.V."/>
            <person name="Nagy L.G."/>
            <person name="Hibbett D."/>
            <person name="Henrissat B."/>
            <person name="Matheny P.B."/>
            <person name="Labbe J."/>
            <person name="Martin F.M."/>
        </authorList>
    </citation>
    <scope>NUCLEOTIDE SEQUENCE</scope>
    <source>
        <strain evidence="1">HHB10654</strain>
    </source>
</reference>
<dbReference type="Proteomes" id="UP000814140">
    <property type="component" value="Unassembled WGS sequence"/>
</dbReference>
<keyword evidence="2" id="KW-1185">Reference proteome</keyword>
<evidence type="ECO:0000313" key="1">
    <source>
        <dbReference type="EMBL" id="KAI0061321.1"/>
    </source>
</evidence>
<comment type="caution">
    <text evidence="1">The sequence shown here is derived from an EMBL/GenBank/DDBJ whole genome shotgun (WGS) entry which is preliminary data.</text>
</comment>
<proteinExistence type="predicted"/>
<sequence length="151" mass="16617">MGTDDIMDGDLTELELSDSEFSAASEGEAEESEFEMDSKPAAKRRKIDKLKTNASKTMAAPKARKATRNQGRLQNMLSMPLDILFELFSNLTPGDLLSLARTSKGLRSVLMSRKSVSVWKAARSQVPGLEAPEPPEDMSEPAWAQLLYGRP</sequence>
<reference evidence="1" key="1">
    <citation type="submission" date="2021-03" db="EMBL/GenBank/DDBJ databases">
        <authorList>
            <consortium name="DOE Joint Genome Institute"/>
            <person name="Ahrendt S."/>
            <person name="Looney B.P."/>
            <person name="Miyauchi S."/>
            <person name="Morin E."/>
            <person name="Drula E."/>
            <person name="Courty P.E."/>
            <person name="Chicoki N."/>
            <person name="Fauchery L."/>
            <person name="Kohler A."/>
            <person name="Kuo A."/>
            <person name="Labutti K."/>
            <person name="Pangilinan J."/>
            <person name="Lipzen A."/>
            <person name="Riley R."/>
            <person name="Andreopoulos W."/>
            <person name="He G."/>
            <person name="Johnson J."/>
            <person name="Barry K.W."/>
            <person name="Grigoriev I.V."/>
            <person name="Nagy L."/>
            <person name="Hibbett D."/>
            <person name="Henrissat B."/>
            <person name="Matheny P.B."/>
            <person name="Labbe J."/>
            <person name="Martin F."/>
        </authorList>
    </citation>
    <scope>NUCLEOTIDE SEQUENCE</scope>
    <source>
        <strain evidence="1">HHB10654</strain>
    </source>
</reference>
<gene>
    <name evidence="1" type="ORF">BV25DRAFT_1916993</name>
</gene>